<dbReference type="GO" id="GO:0005829">
    <property type="term" value="C:cytosol"/>
    <property type="evidence" value="ECO:0007669"/>
    <property type="project" value="TreeGrafter"/>
</dbReference>
<dbReference type="CDD" id="cd18032">
    <property type="entry name" value="DEXHc_RE_I_III_res"/>
    <property type="match status" value="1"/>
</dbReference>
<feature type="coiled-coil region" evidence="1">
    <location>
        <begin position="144"/>
        <end position="171"/>
    </location>
</feature>
<feature type="domain" description="Helicase C-terminal" evidence="3">
    <location>
        <begin position="642"/>
        <end position="806"/>
    </location>
</feature>
<dbReference type="InterPro" id="IPR001650">
    <property type="entry name" value="Helicase_C-like"/>
</dbReference>
<dbReference type="Gene3D" id="3.90.1570.30">
    <property type="match status" value="1"/>
</dbReference>
<dbReference type="SMART" id="SM00490">
    <property type="entry name" value="HELICc"/>
    <property type="match status" value="1"/>
</dbReference>
<dbReference type="GO" id="GO:0003677">
    <property type="term" value="F:DNA binding"/>
    <property type="evidence" value="ECO:0007669"/>
    <property type="project" value="UniProtKB-KW"/>
</dbReference>
<dbReference type="Gene3D" id="3.40.50.300">
    <property type="entry name" value="P-loop containing nucleotide triphosphate hydrolases"/>
    <property type="match status" value="2"/>
</dbReference>
<dbReference type="NCBIfam" id="NF008521">
    <property type="entry name" value="PRK11448.1"/>
    <property type="match status" value="1"/>
</dbReference>
<evidence type="ECO:0000313" key="4">
    <source>
        <dbReference type="EMBL" id="EKN64800.1"/>
    </source>
</evidence>
<dbReference type="GO" id="GO:0009307">
    <property type="term" value="P:DNA restriction-modification system"/>
    <property type="evidence" value="ECO:0007669"/>
    <property type="project" value="UniProtKB-KW"/>
</dbReference>
<dbReference type="EC" id="3.1.21.3" evidence="4"/>
<dbReference type="PANTHER" id="PTHR47396">
    <property type="entry name" value="TYPE I RESTRICTION ENZYME ECOKI R PROTEIN"/>
    <property type="match status" value="1"/>
</dbReference>
<feature type="coiled-coil region" evidence="1">
    <location>
        <begin position="795"/>
        <end position="825"/>
    </location>
</feature>
<sequence length="1078" mass="125357">MSHNFQFLENDWEVLSRVGEVAERNVYQNSNLTISELRKFAETITKYILAKEEIREERGTTQEDRLRILYYDQTIPKEIYDLFNTIRIKGNKATHDLSYGEVEEAKTLLHMTYRISAWFMEVYGDWTVKIPSYQEPAPHNDIPEIELDKIKQAYEKKLAEMEDELQKIRSEQLYVKDQDKQKRKEQSQKVAASFDLSEAETRMIIDQQLQDAGWDADTDKLRFAKGARPEKGKNLAIAEWPLKKGFADYALFIGLELVAIVEAKKASKDIPADIDQAKGYAKLVVQHEDEIIHEPWGDYFVPFLFATNGRPYVKQFKQKSGIWFLDARKSTNHARALNGWYSPEGLKRLLQQDIDKSEDLLKDEKFDYLRLRPYQVEAIKSVEKALEEKKREVLLAMATGTGKTRMAIGLIYRLIKSKRFNRILFLVDRSALGEQAEDAFKDSKLESFHTFTEIYELKGLTEKTPNPETKVHIATVQGMLKRILYTEQPEDKPSVDQYDCIIVDEAHRGYTLDKEMSEVEVIIRDHKDYVSKYRQVLDYFDAVKIGMTATPALHTTEIFGKPVFTYSYREAVVEGYLVDHEPPYQFETALKKAGIKWEKGEKVDVYDTITGALSQEELEDEINIEVTQFNTKVITESFNKVIINELVNYISPDNEGKTLIFAATDDHADLVVNILKEELENIYGPIEDNAVMKITGSIKDPLNAIKRFKNERLPNIVVTVDLLTTGVDVPRITNLVFLRRVRSRILYEQMLGRATRKCDEIHKDHFNIFDAVGIYEALKPYTSMKPVVANPKISLTQLVDELEKLENEEQLSKHQEQILAKIQRKKRNWSEKNHNNFKVLSGGKTVEEFAEWVKSLNPSDLQKQLKEFKSMFRYIDENLDRENKQYISTHEDKFLGMKRGYGNAEKPDDYLESFGQFIRDNMNVIPALLIVCQRPTELTREELKKLLLELDQKGFTEKNLQAAWRDAKNEDIAADIIAFIRQQALGDPLVSHEERIKNAMKKIYQMKAWPPVQKQWLERIEKQLIQESVLHPDPEKAFEYEPFKSRGGFKQLNKIFSGQLPEIVREINENLYNYKEQA</sequence>
<dbReference type="InterPro" id="IPR014001">
    <property type="entry name" value="Helicase_ATP-bd"/>
</dbReference>
<dbReference type="SMART" id="SM00487">
    <property type="entry name" value="DEXDc"/>
    <property type="match status" value="1"/>
</dbReference>
<proteinExistence type="predicted"/>
<organism evidence="4 5">
    <name type="scientific">Schinkia azotoformans LMG 9581</name>
    <dbReference type="NCBI Taxonomy" id="1131731"/>
    <lineage>
        <taxon>Bacteria</taxon>
        <taxon>Bacillati</taxon>
        <taxon>Bacillota</taxon>
        <taxon>Bacilli</taxon>
        <taxon>Bacillales</taxon>
        <taxon>Bacillaceae</taxon>
        <taxon>Calidifontibacillus/Schinkia group</taxon>
        <taxon>Schinkia</taxon>
    </lineage>
</organism>
<dbReference type="GO" id="GO:0009035">
    <property type="term" value="F:type I site-specific deoxyribonuclease activity"/>
    <property type="evidence" value="ECO:0007669"/>
    <property type="project" value="UniProtKB-EC"/>
</dbReference>
<dbReference type="InterPro" id="IPR006935">
    <property type="entry name" value="Helicase/UvrB_N"/>
</dbReference>
<dbReference type="EMBL" id="AJLR01000113">
    <property type="protein sequence ID" value="EKN64800.1"/>
    <property type="molecule type" value="Genomic_DNA"/>
</dbReference>
<keyword evidence="4" id="KW-0378">Hydrolase</keyword>
<dbReference type="Proteomes" id="UP000006315">
    <property type="component" value="Unassembled WGS sequence"/>
</dbReference>
<name>K6C0W2_SCHAZ</name>
<dbReference type="CDD" id="cd18799">
    <property type="entry name" value="SF2_C_EcoAI-like"/>
    <property type="match status" value="1"/>
</dbReference>
<dbReference type="PATRIC" id="fig|1131731.3.peg.2551"/>
<dbReference type="SUPFAM" id="SSF52540">
    <property type="entry name" value="P-loop containing nucleoside triphosphate hydrolases"/>
    <property type="match status" value="1"/>
</dbReference>
<dbReference type="AlphaFoldDB" id="K6C0W2"/>
<dbReference type="PROSITE" id="PS51194">
    <property type="entry name" value="HELICASE_CTER"/>
    <property type="match status" value="1"/>
</dbReference>
<evidence type="ECO:0000256" key="1">
    <source>
        <dbReference type="SAM" id="Coils"/>
    </source>
</evidence>
<dbReference type="InterPro" id="IPR027417">
    <property type="entry name" value="P-loop_NTPase"/>
</dbReference>
<dbReference type="Pfam" id="PF00271">
    <property type="entry name" value="Helicase_C"/>
    <property type="match status" value="1"/>
</dbReference>
<comment type="caution">
    <text evidence="4">The sequence shown here is derived from an EMBL/GenBank/DDBJ whole genome shotgun (WGS) entry which is preliminary data.</text>
</comment>
<evidence type="ECO:0000259" key="2">
    <source>
        <dbReference type="PROSITE" id="PS51192"/>
    </source>
</evidence>
<dbReference type="InterPro" id="IPR050742">
    <property type="entry name" value="Helicase_Restrict-Modif_Enz"/>
</dbReference>
<dbReference type="STRING" id="1131731.BAZO_12449"/>
<keyword evidence="1" id="KW-0175">Coiled coil</keyword>
<accession>K6C0W2</accession>
<gene>
    <name evidence="4" type="primary">hsdR</name>
    <name evidence="4" type="ORF">BAZO_12449</name>
</gene>
<dbReference type="PANTHER" id="PTHR47396:SF1">
    <property type="entry name" value="ATP-DEPENDENT HELICASE IRC3-RELATED"/>
    <property type="match status" value="1"/>
</dbReference>
<dbReference type="Pfam" id="PF08463">
    <property type="entry name" value="EcoEI_R_C"/>
    <property type="match status" value="1"/>
</dbReference>
<reference evidence="4 5" key="1">
    <citation type="journal article" date="2012" name="Front. Microbiol.">
        <title>Redundancy and modularity in membrane-associated dissimilatory nitrate reduction in Bacillus.</title>
        <authorList>
            <person name="Heylen K."/>
            <person name="Keltjens J."/>
        </authorList>
    </citation>
    <scope>NUCLEOTIDE SEQUENCE [LARGE SCALE GENOMIC DNA]</scope>
    <source>
        <strain evidence="4 5">LMG 9581</strain>
    </source>
</reference>
<keyword evidence="5" id="KW-1185">Reference proteome</keyword>
<dbReference type="RefSeq" id="WP_003331858.1">
    <property type="nucleotide sequence ID" value="NZ_AJLR01000113.1"/>
</dbReference>
<dbReference type="Pfam" id="PF04851">
    <property type="entry name" value="ResIII"/>
    <property type="match status" value="1"/>
</dbReference>
<evidence type="ECO:0000259" key="3">
    <source>
        <dbReference type="PROSITE" id="PS51194"/>
    </source>
</evidence>
<dbReference type="InterPro" id="IPR013670">
    <property type="entry name" value="EcoEI_R_C_dom"/>
</dbReference>
<protein>
    <submittedName>
        <fullName evidence="4">Type I restriction enzyme EcoKI subunit R</fullName>
        <ecNumber evidence="4">3.1.21.3</ecNumber>
    </submittedName>
</protein>
<dbReference type="PROSITE" id="PS51192">
    <property type="entry name" value="HELICASE_ATP_BIND_1"/>
    <property type="match status" value="1"/>
</dbReference>
<feature type="domain" description="Helicase ATP-binding" evidence="2">
    <location>
        <begin position="384"/>
        <end position="569"/>
    </location>
</feature>
<dbReference type="GO" id="GO:0005524">
    <property type="term" value="F:ATP binding"/>
    <property type="evidence" value="ECO:0007669"/>
    <property type="project" value="UniProtKB-KW"/>
</dbReference>
<evidence type="ECO:0000313" key="5">
    <source>
        <dbReference type="Proteomes" id="UP000006315"/>
    </source>
</evidence>